<keyword evidence="3" id="KW-1185">Reference proteome</keyword>
<dbReference type="Pfam" id="PF03009">
    <property type="entry name" value="GDPD"/>
    <property type="match status" value="1"/>
</dbReference>
<comment type="caution">
    <text evidence="2">The sequence shown here is derived from an EMBL/GenBank/DDBJ whole genome shotgun (WGS) entry which is preliminary data.</text>
</comment>
<organism evidence="2 3">
    <name type="scientific">Novosphingobium aquiterrae</name>
    <dbReference type="NCBI Taxonomy" id="624388"/>
    <lineage>
        <taxon>Bacteria</taxon>
        <taxon>Pseudomonadati</taxon>
        <taxon>Pseudomonadota</taxon>
        <taxon>Alphaproteobacteria</taxon>
        <taxon>Sphingomonadales</taxon>
        <taxon>Sphingomonadaceae</taxon>
        <taxon>Novosphingobium</taxon>
    </lineage>
</organism>
<evidence type="ECO:0000313" key="2">
    <source>
        <dbReference type="EMBL" id="MFC0589730.1"/>
    </source>
</evidence>
<evidence type="ECO:0000259" key="1">
    <source>
        <dbReference type="PROSITE" id="PS51704"/>
    </source>
</evidence>
<dbReference type="InterPro" id="IPR030395">
    <property type="entry name" value="GP_PDE_dom"/>
</dbReference>
<dbReference type="Gene3D" id="3.20.20.190">
    <property type="entry name" value="Phosphatidylinositol (PI) phosphodiesterase"/>
    <property type="match status" value="1"/>
</dbReference>
<dbReference type="EMBL" id="JBHLTL010000006">
    <property type="protein sequence ID" value="MFC0589730.1"/>
    <property type="molecule type" value="Genomic_DNA"/>
</dbReference>
<reference evidence="2 3" key="1">
    <citation type="submission" date="2024-09" db="EMBL/GenBank/DDBJ databases">
        <authorList>
            <person name="Sun Q."/>
            <person name="Mori K."/>
        </authorList>
    </citation>
    <scope>NUCLEOTIDE SEQUENCE [LARGE SCALE GENOMIC DNA]</scope>
    <source>
        <strain evidence="2 3">NCAIM B.02537</strain>
    </source>
</reference>
<dbReference type="RefSeq" id="WP_379481195.1">
    <property type="nucleotide sequence ID" value="NZ_JBHLTL010000006.1"/>
</dbReference>
<dbReference type="PROSITE" id="PS51704">
    <property type="entry name" value="GP_PDE"/>
    <property type="match status" value="1"/>
</dbReference>
<gene>
    <name evidence="2" type="ORF">ACFFF7_09930</name>
</gene>
<sequence>MKRWVRHLALGLAIAFLALTIFNASWLAPSPRGMPKLLAHRGVMQQFGRANSGAATCTATLIEPPVTPFIENTAPALYQAQRLGAQMIEIDVAQSADGHLVLFHDDDLGCRTDGAGKLAGATLAQLKALDAGYGYSADGGKTFPLRGTGKGLIPTLDEALAAAPQTPLLYNLRGTNPALGERLVAALKAAGRDPIARRDGFSGPEATLAPIRTAWPGAWAYSDEAVEACTRSYLAQGWLGMMPAACRNGTIAIPLNRQFLFAGWPNRLIARMEAAHAHVLLIGPTGAHKPMGLDLPEQIGDIPVGFNGYVWVDDIHAVGPALRPALNKRNPVEEAELVKALDARRKARD</sequence>
<name>A0ABV6PIT7_9SPHN</name>
<dbReference type="PANTHER" id="PTHR43805">
    <property type="entry name" value="GLYCEROPHOSPHORYL DIESTER PHOSPHODIESTERASE"/>
    <property type="match status" value="1"/>
</dbReference>
<evidence type="ECO:0000313" key="3">
    <source>
        <dbReference type="Proteomes" id="UP001589943"/>
    </source>
</evidence>
<accession>A0ABV6PIT7</accession>
<dbReference type="SUPFAM" id="SSF51695">
    <property type="entry name" value="PLC-like phosphodiesterases"/>
    <property type="match status" value="1"/>
</dbReference>
<dbReference type="Proteomes" id="UP001589943">
    <property type="component" value="Unassembled WGS sequence"/>
</dbReference>
<feature type="domain" description="GP-PDE" evidence="1">
    <location>
        <begin position="51"/>
        <end position="349"/>
    </location>
</feature>
<dbReference type="PANTHER" id="PTHR43805:SF1">
    <property type="entry name" value="GP-PDE DOMAIN-CONTAINING PROTEIN"/>
    <property type="match status" value="1"/>
</dbReference>
<proteinExistence type="predicted"/>
<dbReference type="InterPro" id="IPR017946">
    <property type="entry name" value="PLC-like_Pdiesterase_TIM-brl"/>
</dbReference>
<protein>
    <submittedName>
        <fullName evidence="2">Glycerophosphodiester phosphodiesterase family protein</fullName>
    </submittedName>
</protein>